<evidence type="ECO:0000259" key="2">
    <source>
        <dbReference type="Pfam" id="PF00501"/>
    </source>
</evidence>
<dbReference type="InterPro" id="IPR020845">
    <property type="entry name" value="AMP-binding_CS"/>
</dbReference>
<dbReference type="InterPro" id="IPR025110">
    <property type="entry name" value="AMP-bd_C"/>
</dbReference>
<dbReference type="PANTHER" id="PTHR24096">
    <property type="entry name" value="LONG-CHAIN-FATTY-ACID--COA LIGASE"/>
    <property type="match status" value="1"/>
</dbReference>
<proteinExistence type="inferred from homology"/>
<gene>
    <name evidence="4" type="ORF">D0869_11014</name>
</gene>
<name>A0A3M6WCX5_HORWE</name>
<comment type="caution">
    <text evidence="4">The sequence shown here is derived from an EMBL/GenBank/DDBJ whole genome shotgun (WGS) entry which is preliminary data.</text>
</comment>
<organism evidence="4 5">
    <name type="scientific">Hortaea werneckii</name>
    <name type="common">Black yeast</name>
    <name type="synonym">Cladosporium werneckii</name>
    <dbReference type="NCBI Taxonomy" id="91943"/>
    <lineage>
        <taxon>Eukaryota</taxon>
        <taxon>Fungi</taxon>
        <taxon>Dikarya</taxon>
        <taxon>Ascomycota</taxon>
        <taxon>Pezizomycotina</taxon>
        <taxon>Dothideomycetes</taxon>
        <taxon>Dothideomycetidae</taxon>
        <taxon>Mycosphaerellales</taxon>
        <taxon>Teratosphaeriaceae</taxon>
        <taxon>Hortaea</taxon>
    </lineage>
</organism>
<dbReference type="Pfam" id="PF13193">
    <property type="entry name" value="AMP-binding_C"/>
    <property type="match status" value="1"/>
</dbReference>
<dbReference type="CDD" id="cd05911">
    <property type="entry name" value="Firefly_Luc_like"/>
    <property type="match status" value="1"/>
</dbReference>
<evidence type="ECO:0000256" key="1">
    <source>
        <dbReference type="ARBA" id="ARBA00006432"/>
    </source>
</evidence>
<dbReference type="VEuPathDB" id="FungiDB:BTJ68_06797"/>
<feature type="domain" description="AMP-binding enzyme C-terminal" evidence="3">
    <location>
        <begin position="608"/>
        <end position="690"/>
    </location>
</feature>
<dbReference type="PROSITE" id="PS00455">
    <property type="entry name" value="AMP_BINDING"/>
    <property type="match status" value="1"/>
</dbReference>
<dbReference type="EMBL" id="QWIJ01001170">
    <property type="protein sequence ID" value="RMX76106.1"/>
    <property type="molecule type" value="Genomic_DNA"/>
</dbReference>
<feature type="domain" description="AMP-dependent synthetase/ligase" evidence="2">
    <location>
        <begin position="129"/>
        <end position="507"/>
    </location>
</feature>
<protein>
    <recommendedName>
        <fullName evidence="6">AMP-dependent synthetase/ligase domain-containing protein</fullName>
    </recommendedName>
</protein>
<dbReference type="AlphaFoldDB" id="A0A3M6WCX5"/>
<dbReference type="InterPro" id="IPR045851">
    <property type="entry name" value="AMP-bd_C_sf"/>
</dbReference>
<dbReference type="GO" id="GO:0016405">
    <property type="term" value="F:CoA-ligase activity"/>
    <property type="evidence" value="ECO:0007669"/>
    <property type="project" value="TreeGrafter"/>
</dbReference>
<sequence length="711" mass="78887">MFPTHNSERCRDSAVPWFFPMGPSSQLLRSEMRGSSVFPSDIYTGRDRLHTPKHRHRGSRLMGPYCNACRSYRPKGSHNIPIMPFTTASPPLPEVPDSISIETFMFDENYGRYPLGYSKPPFSDALTGKSYNALEIKERIDHLARALSKELGFKPNEGSEWDKVVACFSLNTVDYLTLAWAVHRLGGILTCANAAYNAAELEYQLKDSKAKAMFTCLPLYETAMTAANKSKIPKDKVFILPMAPAITQGISAPGHKTVEDFIQAGSKLPTLQSSDRSWSKGEGGRRTAFLCYSSGTSGLPKGVMISHKNVIANTLQFVTHEKSCRDALAKEQNIPEYTESCLGLLPFSHIYGLVVTNHASIYRGDGVVVLPKYDFKILLQTIQCFKLQMLYLVPPMIIHLVNQKETLKNYDLSSVRACFTGAAPLGKETADDLLAIFPHWKVKQGYGLTETSTVVCTTTDDDIWLGSSGSILPGVTCKLVTIEGHEIEGCDQPGELWVKSPSVVLGYNNNEKASKETFVDAADGRYMRTGDEAVIKKSPGGVEHVFIVDRIKEYVSPNIPPARLSQPLSSSFSTYLPTYLSIYLIYVTFSPPEIKLIKVKGHQVAPAELEAHLLTHPSVSDVVVIGIPSDREGEVPKAFIVKTPGGSIEESDAMLKRQIIKYVEQHKTDYKRLRGGVEFVEAVPKSPSGKILRRLVRDQEKERRRREGGKL</sequence>
<dbReference type="Gene3D" id="3.40.50.980">
    <property type="match status" value="2"/>
</dbReference>
<comment type="similarity">
    <text evidence="1">Belongs to the ATP-dependent AMP-binding enzyme family.</text>
</comment>
<evidence type="ECO:0000313" key="5">
    <source>
        <dbReference type="Proteomes" id="UP000281245"/>
    </source>
</evidence>
<evidence type="ECO:0000259" key="3">
    <source>
        <dbReference type="Pfam" id="PF13193"/>
    </source>
</evidence>
<accession>A0A3M6WCX5</accession>
<dbReference type="InterPro" id="IPR000873">
    <property type="entry name" value="AMP-dep_synth/lig_dom"/>
</dbReference>
<dbReference type="Proteomes" id="UP000281245">
    <property type="component" value="Unassembled WGS sequence"/>
</dbReference>
<reference evidence="4 5" key="1">
    <citation type="journal article" date="2018" name="BMC Genomics">
        <title>Genomic evidence for intraspecific hybridization in a clonal and extremely halotolerant yeast.</title>
        <authorList>
            <person name="Gostincar C."/>
            <person name="Stajich J.E."/>
            <person name="Zupancic J."/>
            <person name="Zalar P."/>
            <person name="Gunde-Cimerman N."/>
        </authorList>
    </citation>
    <scope>NUCLEOTIDE SEQUENCE [LARGE SCALE GENOMIC DNA]</scope>
    <source>
        <strain evidence="4 5">EXF-6656</strain>
    </source>
</reference>
<dbReference type="PANTHER" id="PTHR24096:SF422">
    <property type="entry name" value="BCDNA.GH02901"/>
    <property type="match status" value="1"/>
</dbReference>
<evidence type="ECO:0000313" key="4">
    <source>
        <dbReference type="EMBL" id="RMX76106.1"/>
    </source>
</evidence>
<dbReference type="FunFam" id="3.30.300.30:FF:000007">
    <property type="entry name" value="4-coumarate--CoA ligase 2"/>
    <property type="match status" value="1"/>
</dbReference>
<dbReference type="Gene3D" id="2.30.38.10">
    <property type="entry name" value="Luciferase, Domain 3"/>
    <property type="match status" value="1"/>
</dbReference>
<evidence type="ECO:0008006" key="6">
    <source>
        <dbReference type="Google" id="ProtNLM"/>
    </source>
</evidence>
<dbReference type="Gene3D" id="3.30.300.30">
    <property type="match status" value="1"/>
</dbReference>
<dbReference type="OrthoDB" id="6509636at2759"/>
<dbReference type="Pfam" id="PF00501">
    <property type="entry name" value="AMP-binding"/>
    <property type="match status" value="1"/>
</dbReference>
<dbReference type="SUPFAM" id="SSF56801">
    <property type="entry name" value="Acetyl-CoA synthetase-like"/>
    <property type="match status" value="2"/>
</dbReference>